<dbReference type="InterPro" id="IPR050491">
    <property type="entry name" value="AmpC-like"/>
</dbReference>
<evidence type="ECO:0000259" key="1">
    <source>
        <dbReference type="Pfam" id="PF00144"/>
    </source>
</evidence>
<protein>
    <submittedName>
        <fullName evidence="2">Serine hydrolase domain-containing protein</fullName>
        <ecNumber evidence="2">3.-.-.-</ecNumber>
    </submittedName>
</protein>
<keyword evidence="3" id="KW-1185">Reference proteome</keyword>
<gene>
    <name evidence="2" type="ORF">ACFSOY_00910</name>
</gene>
<dbReference type="PANTHER" id="PTHR46825:SF15">
    <property type="entry name" value="BETA-LACTAMASE-RELATED DOMAIN-CONTAINING PROTEIN"/>
    <property type="match status" value="1"/>
</dbReference>
<dbReference type="SUPFAM" id="SSF56601">
    <property type="entry name" value="beta-lactamase/transpeptidase-like"/>
    <property type="match status" value="1"/>
</dbReference>
<dbReference type="GO" id="GO:0016787">
    <property type="term" value="F:hydrolase activity"/>
    <property type="evidence" value="ECO:0007669"/>
    <property type="project" value="UniProtKB-KW"/>
</dbReference>
<evidence type="ECO:0000313" key="3">
    <source>
        <dbReference type="Proteomes" id="UP001597343"/>
    </source>
</evidence>
<dbReference type="Pfam" id="PF00144">
    <property type="entry name" value="Beta-lactamase"/>
    <property type="match status" value="1"/>
</dbReference>
<evidence type="ECO:0000313" key="2">
    <source>
        <dbReference type="EMBL" id="MFD2168577.1"/>
    </source>
</evidence>
<organism evidence="2 3">
    <name type="scientific">Tumebacillus lipolyticus</name>
    <dbReference type="NCBI Taxonomy" id="1280370"/>
    <lineage>
        <taxon>Bacteria</taxon>
        <taxon>Bacillati</taxon>
        <taxon>Bacillota</taxon>
        <taxon>Bacilli</taxon>
        <taxon>Bacillales</taxon>
        <taxon>Alicyclobacillaceae</taxon>
        <taxon>Tumebacillus</taxon>
    </lineage>
</organism>
<sequence>MLDIQELERLAEQEMIANRVPALSLAVASGAEVLYANGFGVTDAETGGSAVTAETLFRVGSVSKLVTATLIMRLVEQGKLDLDTPIKEYIPWFHLSDPKAADRVTMRMLLTHRVGFVNNGNYLGSRDPEGLRNYVRDVISQEKLYSPPGELFNYNCHSFDIAGAVAEAVTGTYFADLVQQQLFQPLGMRSSTYDPTVALTYPLALPHNLTADGSYQVLHKMPENVAHYPSFYLMTSARDLIRFAQMHLQGGMLDGTQVLTAESARELHRTQVSLQSTSGYGLGLSFFKVLRKGVWVLTHFGDIATYSANIYIAPDEGVAAVIMNNRPFPHHKLISPVLDRLLPDRSAQVVVPETICADRSKWKHYLGAYIGGAAGLVIIEEQGDRLLLTLNGQAHSLLPYQDQYATFAENGQVSNLVQFISNGEHACYHLMLNNVRCNRFAYDPTFQPDPSWLNAYEGHYAHFEFLGPYRIWLEDGDLMIEELEVGSTMKEKLMPVAPHLFVGAMAKVVEFQIAEDGTVPSYKAMFGWKMNRV</sequence>
<keyword evidence="2" id="KW-0378">Hydrolase</keyword>
<dbReference type="RefSeq" id="WP_386043416.1">
    <property type="nucleotide sequence ID" value="NZ_JBHUIO010000002.1"/>
</dbReference>
<proteinExistence type="predicted"/>
<name>A0ABW4ZRZ2_9BACL</name>
<dbReference type="Gene3D" id="3.40.710.10">
    <property type="entry name" value="DD-peptidase/beta-lactamase superfamily"/>
    <property type="match status" value="1"/>
</dbReference>
<dbReference type="Proteomes" id="UP001597343">
    <property type="component" value="Unassembled WGS sequence"/>
</dbReference>
<dbReference type="EC" id="3.-.-.-" evidence="2"/>
<accession>A0ABW4ZRZ2</accession>
<comment type="caution">
    <text evidence="2">The sequence shown here is derived from an EMBL/GenBank/DDBJ whole genome shotgun (WGS) entry which is preliminary data.</text>
</comment>
<feature type="domain" description="Beta-lactamase-related" evidence="1">
    <location>
        <begin position="7"/>
        <end position="330"/>
    </location>
</feature>
<dbReference type="PANTHER" id="PTHR46825">
    <property type="entry name" value="D-ALANYL-D-ALANINE-CARBOXYPEPTIDASE/ENDOPEPTIDASE AMPH"/>
    <property type="match status" value="1"/>
</dbReference>
<dbReference type="InterPro" id="IPR012338">
    <property type="entry name" value="Beta-lactam/transpept-like"/>
</dbReference>
<dbReference type="EMBL" id="JBHUIO010000002">
    <property type="protein sequence ID" value="MFD2168577.1"/>
    <property type="molecule type" value="Genomic_DNA"/>
</dbReference>
<dbReference type="InterPro" id="IPR001466">
    <property type="entry name" value="Beta-lactam-related"/>
</dbReference>
<reference evidence="3" key="1">
    <citation type="journal article" date="2019" name="Int. J. Syst. Evol. Microbiol.">
        <title>The Global Catalogue of Microorganisms (GCM) 10K type strain sequencing project: providing services to taxonomists for standard genome sequencing and annotation.</title>
        <authorList>
            <consortium name="The Broad Institute Genomics Platform"/>
            <consortium name="The Broad Institute Genome Sequencing Center for Infectious Disease"/>
            <person name="Wu L."/>
            <person name="Ma J."/>
        </authorList>
    </citation>
    <scope>NUCLEOTIDE SEQUENCE [LARGE SCALE GENOMIC DNA]</scope>
    <source>
        <strain evidence="3">CGMCC 1.13574</strain>
    </source>
</reference>